<dbReference type="EMBL" id="JASBWS010000064">
    <property type="protein sequence ID" value="KAJ9102294.1"/>
    <property type="molecule type" value="Genomic_DNA"/>
</dbReference>
<evidence type="ECO:0000313" key="2">
    <source>
        <dbReference type="Proteomes" id="UP001230649"/>
    </source>
</evidence>
<evidence type="ECO:0000313" key="1">
    <source>
        <dbReference type="EMBL" id="KAJ9102294.1"/>
    </source>
</evidence>
<comment type="caution">
    <text evidence="1">The sequence shown here is derived from an EMBL/GenBank/DDBJ whole genome shotgun (WGS) entry which is preliminary data.</text>
</comment>
<protein>
    <submittedName>
        <fullName evidence="1">Uncharacterized protein</fullName>
    </submittedName>
</protein>
<sequence length="689" mass="75853">MFSLRTLTRPLRTTTRHAARHSRRNNATATATAAKPYYLTTPIFYVNAAPHIGHLHSLLLTDLLARFTRLRHPNTPVRFATGTDEHGLKIQQAAQKKGVESGVFCDGISERFRNLASVAEVSNTDFIRTTAPEHRAAVQHFWRTIEAAGHIYKGSHSGYYAISDECFYTASQITDAVDPMTGETRKVAMESGSSVEWTEEENYKFRLSAFQDRLVAWLSEDGVVHPPWLREELLSTLKTTPLPDLSISRPRSRLSWGIPVPGDEQHTIYVWVDALTNYLTVLGYPWAAGQGRDSGWPADVHVVGKDIVRFHAIYWPALLMAASLPPPRQILAHAHWTMGNAKMSKSRGNVADPVEVMTRPGGVGVDGLRWYLMRNGGALSSDAGMSNLCRGDLGAYGLVDYSADELNKQYSLLATRLGNLVGRISSPKIQRRFLAATESTTFPEPAQDAPERALWDMLVNLQRGLETRLDKLEITAAMQDVMEIILEANRIFTLLQPWTPSTPPADLVTAMTLAHDSLRLAGIALQPVMPGKMEDLLDRLGLEKGERGWHELDKRGRGAGCCHEGGEDEGGGKGEAGRVVSAVSGGCCVGDVSTTSYAICPYPSRSDYFRQIGTSSAVRASSMQAVHSEVSTPPRSTSKYASSASVIKGYLYAWPRRYKPLKESPEEAPAARTMTREICERTSSKALVS</sequence>
<dbReference type="Proteomes" id="UP001230649">
    <property type="component" value="Unassembled WGS sequence"/>
</dbReference>
<gene>
    <name evidence="1" type="ORF">QFC20_004987</name>
</gene>
<name>A0ACC2VS84_9TREE</name>
<proteinExistence type="predicted"/>
<organism evidence="1 2">
    <name type="scientific">Naganishia adeliensis</name>
    <dbReference type="NCBI Taxonomy" id="92952"/>
    <lineage>
        <taxon>Eukaryota</taxon>
        <taxon>Fungi</taxon>
        <taxon>Dikarya</taxon>
        <taxon>Basidiomycota</taxon>
        <taxon>Agaricomycotina</taxon>
        <taxon>Tremellomycetes</taxon>
        <taxon>Filobasidiales</taxon>
        <taxon>Filobasidiaceae</taxon>
        <taxon>Naganishia</taxon>
    </lineage>
</organism>
<accession>A0ACC2VS84</accession>
<reference evidence="1" key="1">
    <citation type="submission" date="2023-04" db="EMBL/GenBank/DDBJ databases">
        <title>Draft Genome sequencing of Naganishia species isolated from polar environments using Oxford Nanopore Technology.</title>
        <authorList>
            <person name="Leo P."/>
            <person name="Venkateswaran K."/>
        </authorList>
    </citation>
    <scope>NUCLEOTIDE SEQUENCE</scope>
    <source>
        <strain evidence="1">MNA-CCFEE 5262</strain>
    </source>
</reference>
<keyword evidence="2" id="KW-1185">Reference proteome</keyword>